<dbReference type="Pfam" id="PF13639">
    <property type="entry name" value="zf-RING_2"/>
    <property type="match status" value="1"/>
</dbReference>
<evidence type="ECO:0000259" key="3">
    <source>
        <dbReference type="PROSITE" id="PS50089"/>
    </source>
</evidence>
<dbReference type="SUPFAM" id="SSF57850">
    <property type="entry name" value="RING/U-box"/>
    <property type="match status" value="1"/>
</dbReference>
<dbReference type="CDD" id="cd17039">
    <property type="entry name" value="Ubl_ubiquitin_like"/>
    <property type="match status" value="1"/>
</dbReference>
<dbReference type="InterPro" id="IPR019956">
    <property type="entry name" value="Ubiquitin_dom"/>
</dbReference>
<dbReference type="PROSITE" id="PS00299">
    <property type="entry name" value="UBIQUITIN_1"/>
    <property type="match status" value="1"/>
</dbReference>
<dbReference type="FunFam" id="3.10.20.90:FF:000160">
    <property type="entry name" value="Polyubiquitin-C"/>
    <property type="match status" value="1"/>
</dbReference>
<dbReference type="InterPro" id="IPR001841">
    <property type="entry name" value="Znf_RING"/>
</dbReference>
<dbReference type="PROSITE" id="PS50053">
    <property type="entry name" value="UBIQUITIN_2"/>
    <property type="match status" value="2"/>
</dbReference>
<proteinExistence type="predicted"/>
<evidence type="ECO:0000313" key="5">
    <source>
        <dbReference type="Proteomes" id="UP000204584"/>
    </source>
</evidence>
<dbReference type="Proteomes" id="UP000204584">
    <property type="component" value="Segment"/>
</dbReference>
<dbReference type="InterPro" id="IPR000626">
    <property type="entry name" value="Ubiquitin-like_dom"/>
</dbReference>
<dbReference type="RefSeq" id="YP_008437930.2">
    <property type="nucleotide sequence ID" value="NC_022098.1"/>
</dbReference>
<dbReference type="PROSITE" id="PS50089">
    <property type="entry name" value="ZF_RING_2"/>
    <property type="match status" value="1"/>
</dbReference>
<dbReference type="InterPro" id="IPR050158">
    <property type="entry name" value="Ubiquitin_ubiquitin-like"/>
</dbReference>
<evidence type="ECO:0000256" key="1">
    <source>
        <dbReference type="PROSITE-ProRule" id="PRU00175"/>
    </source>
</evidence>
<feature type="domain" description="Ubiquitin-like" evidence="2">
    <location>
        <begin position="342"/>
        <end position="417"/>
    </location>
</feature>
<organism evidence="4 5">
    <name type="scientific">Pandoravirus salinus</name>
    <dbReference type="NCBI Taxonomy" id="1349410"/>
    <lineage>
        <taxon>Viruses</taxon>
        <taxon>Pandoravirus</taxon>
    </lineage>
</organism>
<dbReference type="KEGG" id="vg:16606644"/>
<reference evidence="4 5" key="1">
    <citation type="journal article" date="2013" name="Science">
        <title>Pandoraviruses: amoeba viruses with genomes up to 2.5 Mb reaching that of parasitic eukaryotes.</title>
        <authorList>
            <person name="Philippe N."/>
            <person name="Legendre M."/>
            <person name="Doutre G."/>
            <person name="Coute Y."/>
            <person name="Poirot O."/>
            <person name="Lescot M."/>
            <person name="Arslan D."/>
            <person name="Seltzer V."/>
            <person name="Bertaux L."/>
            <person name="Bruley C."/>
            <person name="Garin J."/>
            <person name="Claverie J.M."/>
            <person name="Abergel C."/>
        </authorList>
    </citation>
    <scope>NUCLEOTIDE SEQUENCE [LARGE SCALE GENOMIC DNA]</scope>
</reference>
<dbReference type="SMART" id="SM00213">
    <property type="entry name" value="UBQ"/>
    <property type="match status" value="2"/>
</dbReference>
<keyword evidence="1" id="KW-0479">Metal-binding</keyword>
<dbReference type="PRINTS" id="PR00348">
    <property type="entry name" value="UBIQUITIN"/>
</dbReference>
<keyword evidence="1" id="KW-0863">Zinc-finger</keyword>
<dbReference type="EMBL" id="KC977571">
    <property type="protein sequence ID" value="AGO85890.2"/>
    <property type="molecule type" value="Genomic_DNA"/>
</dbReference>
<protein>
    <submittedName>
        <fullName evidence="4">Ubiquitin</fullName>
    </submittedName>
</protein>
<evidence type="ECO:0000313" key="4">
    <source>
        <dbReference type="EMBL" id="AGO85890.2"/>
    </source>
</evidence>
<dbReference type="Gene3D" id="3.10.20.90">
    <property type="entry name" value="Phosphatidylinositol 3-kinase Catalytic Subunit, Chain A, domain 1"/>
    <property type="match status" value="2"/>
</dbReference>
<keyword evidence="5" id="KW-1185">Reference proteome</keyword>
<evidence type="ECO:0000259" key="2">
    <source>
        <dbReference type="PROSITE" id="PS50053"/>
    </source>
</evidence>
<name>S4W648_9VIRU</name>
<dbReference type="InterPro" id="IPR013083">
    <property type="entry name" value="Znf_RING/FYVE/PHD"/>
</dbReference>
<dbReference type="GeneID" id="16606644"/>
<dbReference type="InterPro" id="IPR029071">
    <property type="entry name" value="Ubiquitin-like_domsf"/>
</dbReference>
<dbReference type="SMART" id="SM00184">
    <property type="entry name" value="RING"/>
    <property type="match status" value="1"/>
</dbReference>
<keyword evidence="1" id="KW-0862">Zinc</keyword>
<sequence length="626" mass="68745">MELEERLQVLWVNEDRMLHVPLPCADMPSLKKALAEQACINGHESLIQLCMGDTDMTYERAKTLDYFLATDEPWFARTPVEVSIAGFISHTGQRLADSDMPQVNTKAMVRAGSNYYAIKSALKREGLDMDGHRLATADGARLSHLRNVESLTVATTKLGLYLRVKGQAIKITVASPPGFAKSGKATSMSLTPREDSTVASVKSRICSQLCMGQQNVRLLYSGVPLGGSGAAAIEDGHVLSDCGVEDGARLDWQLVCGSRSGHGDSLDQTDDPFAIVVTRPDGRLVDIQEVDRTKPISAFRAWTRDYLLALNGETLDEDKTWVEHGIEAGTWLSIVPKPSRSFQLFVQTLTGKVITIEAAPANSIEEIKCIIHDKEGLPPDQQRLLYAGQQMEDGRRLADYAIRAEASMHLVLRLRGGGGGPPASATFVDMENTGAMQCRQWSKSAPDWRIVKPGLCIEGRCKNVGCAAYGRMVIVNKGFDTFDLLLDADTCACPECDKHVKPKTCAFNNCWWKWNGIKEGDSRKYAGKWTLADDNYHCFAEDEAGSVEWTRLLIRARSIPKVAKSGGNEPIGKPFDMFCCICISSINSSGVHKVLDCGHAFHSPCIDAWVARSPTCPHCRHKVVEP</sequence>
<feature type="domain" description="Ubiquitin-like" evidence="2">
    <location>
        <begin position="169"/>
        <end position="250"/>
    </location>
</feature>
<dbReference type="InterPro" id="IPR019954">
    <property type="entry name" value="Ubiquitin_CS"/>
</dbReference>
<accession>S4W648</accession>
<dbReference type="Gene3D" id="3.30.40.10">
    <property type="entry name" value="Zinc/RING finger domain, C3HC4 (zinc finger)"/>
    <property type="match status" value="1"/>
</dbReference>
<dbReference type="PANTHER" id="PTHR10666">
    <property type="entry name" value="UBIQUITIN"/>
    <property type="match status" value="1"/>
</dbReference>
<dbReference type="GO" id="GO:0008270">
    <property type="term" value="F:zinc ion binding"/>
    <property type="evidence" value="ECO:0007669"/>
    <property type="project" value="UniProtKB-KW"/>
</dbReference>
<dbReference type="Pfam" id="PF00240">
    <property type="entry name" value="ubiquitin"/>
    <property type="match status" value="1"/>
</dbReference>
<gene>
    <name evidence="4" type="ORF">psal_cds_822</name>
</gene>
<feature type="domain" description="RING-type" evidence="3">
    <location>
        <begin position="579"/>
        <end position="620"/>
    </location>
</feature>
<dbReference type="SUPFAM" id="SSF54236">
    <property type="entry name" value="Ubiquitin-like"/>
    <property type="match status" value="2"/>
</dbReference>